<feature type="transmembrane region" description="Helical" evidence="10">
    <location>
        <begin position="200"/>
        <end position="229"/>
    </location>
</feature>
<dbReference type="Proteomes" id="UP001159405">
    <property type="component" value="Unassembled WGS sequence"/>
</dbReference>
<organism evidence="12 13">
    <name type="scientific">Porites lobata</name>
    <dbReference type="NCBI Taxonomy" id="104759"/>
    <lineage>
        <taxon>Eukaryota</taxon>
        <taxon>Metazoa</taxon>
        <taxon>Cnidaria</taxon>
        <taxon>Anthozoa</taxon>
        <taxon>Hexacorallia</taxon>
        <taxon>Scleractinia</taxon>
        <taxon>Fungiina</taxon>
        <taxon>Poritidae</taxon>
        <taxon>Porites</taxon>
    </lineage>
</organism>
<dbReference type="SUPFAM" id="SSF81321">
    <property type="entry name" value="Family A G protein-coupled receptor-like"/>
    <property type="match status" value="1"/>
</dbReference>
<feature type="non-terminal residue" evidence="12">
    <location>
        <position position="1"/>
    </location>
</feature>
<evidence type="ECO:0000256" key="2">
    <source>
        <dbReference type="ARBA" id="ARBA00022475"/>
    </source>
</evidence>
<keyword evidence="13" id="KW-1185">Reference proteome</keyword>
<feature type="domain" description="G-protein coupled receptors family 1 profile" evidence="11">
    <location>
        <begin position="51"/>
        <end position="314"/>
    </location>
</feature>
<dbReference type="PANTHER" id="PTHR24246:SF27">
    <property type="entry name" value="ADENOSINE RECEPTOR, ISOFORM A"/>
    <property type="match status" value="1"/>
</dbReference>
<evidence type="ECO:0000256" key="9">
    <source>
        <dbReference type="ARBA" id="ARBA00023224"/>
    </source>
</evidence>
<feature type="transmembrane region" description="Helical" evidence="10">
    <location>
        <begin position="117"/>
        <end position="137"/>
    </location>
</feature>
<evidence type="ECO:0000256" key="1">
    <source>
        <dbReference type="ARBA" id="ARBA00004651"/>
    </source>
</evidence>
<dbReference type="PRINTS" id="PR00237">
    <property type="entry name" value="GPCRRHODOPSN"/>
</dbReference>
<evidence type="ECO:0000256" key="6">
    <source>
        <dbReference type="ARBA" id="ARBA00023136"/>
    </source>
</evidence>
<evidence type="ECO:0000256" key="3">
    <source>
        <dbReference type="ARBA" id="ARBA00022692"/>
    </source>
</evidence>
<feature type="transmembrane region" description="Helical" evidence="10">
    <location>
        <begin position="79"/>
        <end position="105"/>
    </location>
</feature>
<sequence length="337" mass="38131">VSINNHSSLTNSTADAEITTLVYMVEPADFDAKQIILAVLFVIVGVIGLVGNILILYFLSKKESVPFLQSSPFLRNFYFYMKSLALSYIPTCLISVPLVSIQIIFHEFRNGWPCRVVRFVNVAFNCISLNNLIVINTERFLSTRDVPKTFSCSTVRKLVYAAWLSGFLIGLLTAATTSGIRHDVNATHYTVVCKPDISYLPYRIIVTGVTLIQLVIPITALICINIILARRAWKMGKRRIDIQQDNVLRATMRSHQIKITYTLVFVTLAFVVPYLSILSYLVFTVVAKFQGDFVIRHFSWVVLYSSGALNFIVHLVQMKAFRVFLMKRFCSKCGENA</sequence>
<evidence type="ECO:0000256" key="4">
    <source>
        <dbReference type="ARBA" id="ARBA00022989"/>
    </source>
</evidence>
<dbReference type="InterPro" id="IPR000276">
    <property type="entry name" value="GPCR_Rhodpsn"/>
</dbReference>
<dbReference type="CDD" id="cd00637">
    <property type="entry name" value="7tm_classA_rhodopsin-like"/>
    <property type="match status" value="1"/>
</dbReference>
<evidence type="ECO:0000256" key="5">
    <source>
        <dbReference type="ARBA" id="ARBA00023040"/>
    </source>
</evidence>
<evidence type="ECO:0000256" key="7">
    <source>
        <dbReference type="ARBA" id="ARBA00023170"/>
    </source>
</evidence>
<proteinExistence type="predicted"/>
<keyword evidence="3 10" id="KW-0812">Transmembrane</keyword>
<evidence type="ECO:0000259" key="11">
    <source>
        <dbReference type="PROSITE" id="PS50262"/>
    </source>
</evidence>
<keyword evidence="5" id="KW-0297">G-protein coupled receptor</keyword>
<keyword evidence="8" id="KW-0325">Glycoprotein</keyword>
<name>A0ABN8PRX6_9CNID</name>
<keyword evidence="6 10" id="KW-0472">Membrane</keyword>
<evidence type="ECO:0000313" key="12">
    <source>
        <dbReference type="EMBL" id="CAH3149240.1"/>
    </source>
</evidence>
<keyword evidence="2" id="KW-1003">Cell membrane</keyword>
<dbReference type="InterPro" id="IPR017452">
    <property type="entry name" value="GPCR_Rhodpsn_7TM"/>
</dbReference>
<dbReference type="PROSITE" id="PS50262">
    <property type="entry name" value="G_PROTEIN_RECEP_F1_2"/>
    <property type="match status" value="1"/>
</dbReference>
<evidence type="ECO:0000256" key="8">
    <source>
        <dbReference type="ARBA" id="ARBA00023180"/>
    </source>
</evidence>
<feature type="transmembrane region" description="Helical" evidence="10">
    <location>
        <begin position="298"/>
        <end position="318"/>
    </location>
</feature>
<dbReference type="PANTHER" id="PTHR24246">
    <property type="entry name" value="OLFACTORY RECEPTOR AND ADENOSINE RECEPTOR"/>
    <property type="match status" value="1"/>
</dbReference>
<comment type="caution">
    <text evidence="12">The sequence shown here is derived from an EMBL/GenBank/DDBJ whole genome shotgun (WGS) entry which is preliminary data.</text>
</comment>
<evidence type="ECO:0000313" key="13">
    <source>
        <dbReference type="Proteomes" id="UP001159405"/>
    </source>
</evidence>
<feature type="transmembrane region" description="Helical" evidence="10">
    <location>
        <begin position="158"/>
        <end position="180"/>
    </location>
</feature>
<dbReference type="Gene3D" id="1.20.1070.10">
    <property type="entry name" value="Rhodopsin 7-helix transmembrane proteins"/>
    <property type="match status" value="1"/>
</dbReference>
<keyword evidence="7" id="KW-0675">Receptor</keyword>
<evidence type="ECO:0000256" key="10">
    <source>
        <dbReference type="SAM" id="Phobius"/>
    </source>
</evidence>
<keyword evidence="9" id="KW-0807">Transducer</keyword>
<accession>A0ABN8PRX6</accession>
<reference evidence="12 13" key="1">
    <citation type="submission" date="2022-05" db="EMBL/GenBank/DDBJ databases">
        <authorList>
            <consortium name="Genoscope - CEA"/>
            <person name="William W."/>
        </authorList>
    </citation>
    <scope>NUCLEOTIDE SEQUENCE [LARGE SCALE GENOMIC DNA]</scope>
</reference>
<protein>
    <recommendedName>
        <fullName evidence="11">G-protein coupled receptors family 1 profile domain-containing protein</fullName>
    </recommendedName>
</protein>
<dbReference type="EMBL" id="CALNXK010000086">
    <property type="protein sequence ID" value="CAH3149240.1"/>
    <property type="molecule type" value="Genomic_DNA"/>
</dbReference>
<comment type="subcellular location">
    <subcellularLocation>
        <location evidence="1">Cell membrane</location>
        <topology evidence="1">Multi-pass membrane protein</topology>
    </subcellularLocation>
</comment>
<gene>
    <name evidence="12" type="ORF">PLOB_00047166</name>
</gene>
<keyword evidence="4 10" id="KW-1133">Transmembrane helix</keyword>
<feature type="transmembrane region" description="Helical" evidence="10">
    <location>
        <begin position="259"/>
        <end position="286"/>
    </location>
</feature>
<feature type="transmembrane region" description="Helical" evidence="10">
    <location>
        <begin position="35"/>
        <end position="59"/>
    </location>
</feature>